<evidence type="ECO:0000256" key="7">
    <source>
        <dbReference type="SAM" id="Phobius"/>
    </source>
</evidence>
<gene>
    <name evidence="8" type="ORF">AVDCRST_MAG42-613</name>
</gene>
<proteinExistence type="predicted"/>
<dbReference type="Pfam" id="PF03631">
    <property type="entry name" value="Virul_fac_BrkB"/>
    <property type="match status" value="1"/>
</dbReference>
<evidence type="ECO:0000256" key="3">
    <source>
        <dbReference type="ARBA" id="ARBA00022692"/>
    </source>
</evidence>
<feature type="transmembrane region" description="Helical" evidence="7">
    <location>
        <begin position="93"/>
        <end position="112"/>
    </location>
</feature>
<dbReference type="GO" id="GO:0016787">
    <property type="term" value="F:hydrolase activity"/>
    <property type="evidence" value="ECO:0007669"/>
    <property type="project" value="UniProtKB-KW"/>
</dbReference>
<evidence type="ECO:0000256" key="2">
    <source>
        <dbReference type="ARBA" id="ARBA00022475"/>
    </source>
</evidence>
<dbReference type="InterPro" id="IPR017039">
    <property type="entry name" value="Virul_fac_BrkB"/>
</dbReference>
<feature type="region of interest" description="Disordered" evidence="6">
    <location>
        <begin position="295"/>
        <end position="320"/>
    </location>
</feature>
<reference evidence="8" key="1">
    <citation type="submission" date="2020-02" db="EMBL/GenBank/DDBJ databases">
        <authorList>
            <person name="Meier V. D."/>
        </authorList>
    </citation>
    <scope>NUCLEOTIDE SEQUENCE</scope>
    <source>
        <strain evidence="8">AVDCRST_MAG42</strain>
    </source>
</reference>
<evidence type="ECO:0000256" key="1">
    <source>
        <dbReference type="ARBA" id="ARBA00004651"/>
    </source>
</evidence>
<name>A0A6J4HGN9_9BACT</name>
<feature type="transmembrane region" description="Helical" evidence="7">
    <location>
        <begin position="32"/>
        <end position="55"/>
    </location>
</feature>
<keyword evidence="4 7" id="KW-1133">Transmembrane helix</keyword>
<keyword evidence="2" id="KW-1003">Cell membrane</keyword>
<evidence type="ECO:0000256" key="6">
    <source>
        <dbReference type="SAM" id="MobiDB-lite"/>
    </source>
</evidence>
<dbReference type="AlphaFoldDB" id="A0A6J4HGN9"/>
<feature type="transmembrane region" description="Helical" evidence="7">
    <location>
        <begin position="140"/>
        <end position="167"/>
    </location>
</feature>
<dbReference type="PANTHER" id="PTHR30213:SF1">
    <property type="entry name" value="INNER MEMBRANE PROTEIN YHJD"/>
    <property type="match status" value="1"/>
</dbReference>
<evidence type="ECO:0000256" key="5">
    <source>
        <dbReference type="ARBA" id="ARBA00023136"/>
    </source>
</evidence>
<keyword evidence="3 7" id="KW-0812">Transmembrane</keyword>
<dbReference type="GO" id="GO:0005886">
    <property type="term" value="C:plasma membrane"/>
    <property type="evidence" value="ECO:0007669"/>
    <property type="project" value="UniProtKB-SubCell"/>
</dbReference>
<feature type="transmembrane region" description="Helical" evidence="7">
    <location>
        <begin position="213"/>
        <end position="236"/>
    </location>
</feature>
<dbReference type="NCBIfam" id="TIGR00765">
    <property type="entry name" value="yihY_not_rbn"/>
    <property type="match status" value="1"/>
</dbReference>
<keyword evidence="8" id="KW-0378">Hydrolase</keyword>
<dbReference type="EMBL" id="CADCTA010000040">
    <property type="protein sequence ID" value="CAA9221804.1"/>
    <property type="molecule type" value="Genomic_DNA"/>
</dbReference>
<accession>A0A6J4HGN9</accession>
<feature type="transmembrane region" description="Helical" evidence="7">
    <location>
        <begin position="179"/>
        <end position="201"/>
    </location>
</feature>
<keyword evidence="5 7" id="KW-0472">Membrane</keyword>
<dbReference type="PIRSF" id="PIRSF035875">
    <property type="entry name" value="RNase_BN"/>
    <property type="match status" value="1"/>
</dbReference>
<feature type="transmembrane region" description="Helical" evidence="7">
    <location>
        <begin position="248"/>
        <end position="269"/>
    </location>
</feature>
<dbReference type="EC" id="3.1.-.-" evidence="8"/>
<protein>
    <submittedName>
        <fullName evidence="8">Ribonuclease BN</fullName>
        <ecNumber evidence="8">3.1.-.-</ecNumber>
    </submittedName>
</protein>
<comment type="subcellular location">
    <subcellularLocation>
        <location evidence="1">Cell membrane</location>
        <topology evidence="1">Multi-pass membrane protein</topology>
    </subcellularLocation>
</comment>
<evidence type="ECO:0000313" key="8">
    <source>
        <dbReference type="EMBL" id="CAA9221804.1"/>
    </source>
</evidence>
<evidence type="ECO:0000256" key="4">
    <source>
        <dbReference type="ARBA" id="ARBA00022989"/>
    </source>
</evidence>
<dbReference type="PANTHER" id="PTHR30213">
    <property type="entry name" value="INNER MEMBRANE PROTEIN YHJD"/>
    <property type="match status" value="1"/>
</dbReference>
<organism evidence="8">
    <name type="scientific">uncultured Chthoniobacterales bacterium</name>
    <dbReference type="NCBI Taxonomy" id="1836801"/>
    <lineage>
        <taxon>Bacteria</taxon>
        <taxon>Pseudomonadati</taxon>
        <taxon>Verrucomicrobiota</taxon>
        <taxon>Spartobacteria</taxon>
        <taxon>Chthoniobacterales</taxon>
        <taxon>environmental samples</taxon>
    </lineage>
</organism>
<sequence>MFSNSMKRFFQISKEAASDFFNDDTMTLAAALALYTVIALAPLVTVMLTIAGWIFGEQASQSFITQAEGLIGSAGAEAIRGIVDNATKPSTGTLQGIIGFVVLLVSASAVFAQLQSSLNRVWNVIAKSGLGIMHMIKTRLFSMAVVASLAFLLMVSLGVSTLLAALGSYFQTLAPEMEFLMHVVNFIVAVGVTTVLFACIFKYIPDVIIRWSDVWVGAAVTAILFNLGQLGLGVYLGNSSTATEYGAAGSFMVLILWLYYSTVILFYGAQWAQVRARIMGNRFEPAEHANRLVVEARDADDKEAESKIADRSSKEATKKP</sequence>